<reference evidence="2" key="1">
    <citation type="submission" date="2013-02" db="EMBL/GenBank/DDBJ databases">
        <authorList>
            <consortium name="The Broad Institute Genome Sequencing Platform"/>
            <person name="Cuomo C."/>
            <person name="Becnel J."/>
            <person name="Sanscrainte N."/>
            <person name="Walker B."/>
            <person name="Young S.K."/>
            <person name="Zeng Q."/>
            <person name="Gargeya S."/>
            <person name="Fitzgerald M."/>
            <person name="Haas B."/>
            <person name="Abouelleil A."/>
            <person name="Alvarado L."/>
            <person name="Arachchi H.M."/>
            <person name="Berlin A.M."/>
            <person name="Chapman S.B."/>
            <person name="Dewar J."/>
            <person name="Goldberg J."/>
            <person name="Griggs A."/>
            <person name="Gujja S."/>
            <person name="Hansen M."/>
            <person name="Howarth C."/>
            <person name="Imamovic A."/>
            <person name="Larimer J."/>
            <person name="McCowan C."/>
            <person name="Murphy C."/>
            <person name="Neiman D."/>
            <person name="Pearson M."/>
            <person name="Priest M."/>
            <person name="Roberts A."/>
            <person name="Saif S."/>
            <person name="Shea T."/>
            <person name="Sisk P."/>
            <person name="Sykes S."/>
            <person name="Wortman J."/>
            <person name="Nusbaum C."/>
            <person name="Birren B."/>
        </authorList>
    </citation>
    <scope>NUCLEOTIDE SEQUENCE [LARGE SCALE GENOMIC DNA]</scope>
    <source>
        <strain evidence="2">PRA339</strain>
    </source>
</reference>
<evidence type="ECO:0000313" key="2">
    <source>
        <dbReference type="Proteomes" id="UP000030655"/>
    </source>
</evidence>
<dbReference type="Proteomes" id="UP000030655">
    <property type="component" value="Unassembled WGS sequence"/>
</dbReference>
<dbReference type="InterPro" id="IPR035992">
    <property type="entry name" value="Ricin_B-like_lectins"/>
</dbReference>
<proteinExistence type="predicted"/>
<accession>A0A059F1M2</accession>
<reference evidence="1 2" key="2">
    <citation type="submission" date="2014-03" db="EMBL/GenBank/DDBJ databases">
        <title>The Genome Sequence of Anncaliia algerae insect isolate PRA339.</title>
        <authorList>
            <consortium name="The Broad Institute Genome Sequencing Platform"/>
            <consortium name="The Broad Institute Genome Sequencing Center for Infectious Disease"/>
            <person name="Cuomo C."/>
            <person name="Becnel J."/>
            <person name="Sanscrainte N."/>
            <person name="Walker B."/>
            <person name="Young S.K."/>
            <person name="Zeng Q."/>
            <person name="Gargeya S."/>
            <person name="Fitzgerald M."/>
            <person name="Haas B."/>
            <person name="Abouelleil A."/>
            <person name="Alvarado L."/>
            <person name="Arachchi H.M."/>
            <person name="Berlin A.M."/>
            <person name="Chapman S.B."/>
            <person name="Dewar J."/>
            <person name="Goldberg J."/>
            <person name="Griggs A."/>
            <person name="Gujja S."/>
            <person name="Hansen M."/>
            <person name="Howarth C."/>
            <person name="Imamovic A."/>
            <person name="Larimer J."/>
            <person name="McCowan C."/>
            <person name="Murphy C."/>
            <person name="Neiman D."/>
            <person name="Pearson M."/>
            <person name="Priest M."/>
            <person name="Roberts A."/>
            <person name="Saif S."/>
            <person name="Shea T."/>
            <person name="Sisk P."/>
            <person name="Sykes S."/>
            <person name="Wortman J."/>
            <person name="Nusbaum C."/>
            <person name="Birren B."/>
        </authorList>
    </citation>
    <scope>NUCLEOTIDE SEQUENCE [LARGE SCALE GENOMIC DNA]</scope>
    <source>
        <strain evidence="1 2">PRA339</strain>
    </source>
</reference>
<dbReference type="Gene3D" id="2.80.10.50">
    <property type="match status" value="1"/>
</dbReference>
<name>A0A059F1M2_9MICR</name>
<evidence type="ECO:0000313" key="1">
    <source>
        <dbReference type="EMBL" id="KCZ80881.1"/>
    </source>
</evidence>
<dbReference type="HOGENOM" id="CLU_1085751_0_0_1"/>
<dbReference type="AlphaFoldDB" id="A0A059F1M2"/>
<sequence>MLLFLFYVNSIKIKHKASGKYLKIYNLDIKTTHESSEASKVSLDEIDKQNNIYIIQFENKVFDNYGGEGPGSIKLYPRHGNYNQRFQIERTDDGIRLKQGKLKATYDKMTDSLVAKTDDSKSNEDYFIFLEDDGKSRYKFGNQQDKDLDISDDKDNSDLAKKKRINRLSDEMKEKSGNFNRNINNERLTNIFLIQRSDPLGSMLSPLPFTPNHTTFGGRKLLYHHGILHSGHLNTRNKGCRYRYLHAHYNPREDFY</sequence>
<gene>
    <name evidence="1" type="ORF">H312_01709</name>
</gene>
<keyword evidence="2" id="KW-1185">Reference proteome</keyword>
<dbReference type="VEuPathDB" id="MicrosporidiaDB:H312_01709"/>
<dbReference type="EMBL" id="KK365159">
    <property type="protein sequence ID" value="KCZ80881.1"/>
    <property type="molecule type" value="Genomic_DNA"/>
</dbReference>
<organism evidence="1 2">
    <name type="scientific">Anncaliia algerae PRA339</name>
    <dbReference type="NCBI Taxonomy" id="1288291"/>
    <lineage>
        <taxon>Eukaryota</taxon>
        <taxon>Fungi</taxon>
        <taxon>Fungi incertae sedis</taxon>
        <taxon>Microsporidia</taxon>
        <taxon>Tubulinosematoidea</taxon>
        <taxon>Tubulinosematidae</taxon>
        <taxon>Anncaliia</taxon>
    </lineage>
</organism>
<evidence type="ECO:0008006" key="3">
    <source>
        <dbReference type="Google" id="ProtNLM"/>
    </source>
</evidence>
<protein>
    <recommendedName>
        <fullName evidence="3">Ricin B lectin domain-containing protein</fullName>
    </recommendedName>
</protein>
<dbReference type="OrthoDB" id="2196613at2759"/>
<dbReference type="SUPFAM" id="SSF50370">
    <property type="entry name" value="Ricin B-like lectins"/>
    <property type="match status" value="1"/>
</dbReference>